<dbReference type="AlphaFoldDB" id="A0A6F8Z160"/>
<dbReference type="InterPro" id="IPR041522">
    <property type="entry name" value="CdaR_GGDEF"/>
</dbReference>
<evidence type="ECO:0000259" key="4">
    <source>
        <dbReference type="Pfam" id="PF17853"/>
    </source>
</evidence>
<feature type="domain" description="Purine catabolism PurC-like" evidence="2">
    <location>
        <begin position="8"/>
        <end position="124"/>
    </location>
</feature>
<dbReference type="Pfam" id="PF13556">
    <property type="entry name" value="HTH_30"/>
    <property type="match status" value="1"/>
</dbReference>
<evidence type="ECO:0000259" key="2">
    <source>
        <dbReference type="Pfam" id="PF07905"/>
    </source>
</evidence>
<comment type="similarity">
    <text evidence="1">Belongs to the CdaR family.</text>
</comment>
<dbReference type="KEGG" id="psuu:Psuf_093770"/>
<dbReference type="PANTHER" id="PTHR33744:SF1">
    <property type="entry name" value="DNA-BINDING TRANSCRIPTIONAL ACTIVATOR ADER"/>
    <property type="match status" value="1"/>
</dbReference>
<accession>A0A6F8Z160</accession>
<feature type="domain" description="CdaR GGDEF-like" evidence="4">
    <location>
        <begin position="287"/>
        <end position="392"/>
    </location>
</feature>
<gene>
    <name evidence="5" type="primary">pucR_2</name>
    <name evidence="5" type="ORF">Psuf_093770</name>
</gene>
<dbReference type="Gene3D" id="1.10.10.2840">
    <property type="entry name" value="PucR C-terminal helix-turn-helix domain"/>
    <property type="match status" value="1"/>
</dbReference>
<dbReference type="InterPro" id="IPR012914">
    <property type="entry name" value="PucR_dom"/>
</dbReference>
<evidence type="ECO:0000256" key="1">
    <source>
        <dbReference type="ARBA" id="ARBA00006754"/>
    </source>
</evidence>
<sequence>MPLTLRQVIESPGLRLVPLYVPSEALSAELIWVHSTEIDEPKPYMNGGELVLTAGLRDVDGRHANDYIAHLSASGVVGLGFGTGRIHESVPPPLVEAAREHSFALMEVPRETPFSAISRLVARAVASDEYATLVRLSEAQSALTKLALVPDGFGRFMKRLSSELGTPALLLDPTGKVLAGSYDRDVRGLVDGIHAVQAQRRQIVLSPVKFDFDGRTVSLQPVLSNGHVLRVIVIVADRPPSAVERQIINVATSLVQLSLEQWKVVDGVERHLRSILLRTLATGDVESVRRRAVSMWGPFPDVPLRVLALAGRGAALDRAIDAVNANATHLRGVFHGYFRDTLVVLLPQTPDVFPFIDNLSASIRELTAGSSETVENWADLSLSIRQAVQSLRTAQRRGVPSLCFADIGALGLARVFSNEEAFAFSTSLLTPVLRHQEAGAASELLSSLRAWLEHNGQWNTAAEELNIHRHTLRNRIDKVAELLGKDLQSGRVRAELLLALEILDR</sequence>
<reference evidence="5 6" key="2">
    <citation type="submission" date="2020-03" db="EMBL/GenBank/DDBJ databases">
        <authorList>
            <person name="Ichikawa N."/>
            <person name="Kimura A."/>
            <person name="Kitahashi Y."/>
            <person name="Uohara A."/>
        </authorList>
    </citation>
    <scope>NUCLEOTIDE SEQUENCE [LARGE SCALE GENOMIC DNA]</scope>
    <source>
        <strain evidence="5 6">NBRC 105367</strain>
    </source>
</reference>
<keyword evidence="6" id="KW-1185">Reference proteome</keyword>
<dbReference type="InterPro" id="IPR025736">
    <property type="entry name" value="PucR_C-HTH_dom"/>
</dbReference>
<proteinExistence type="inferred from homology"/>
<organism evidence="5 6">
    <name type="scientific">Phytohabitans suffuscus</name>
    <dbReference type="NCBI Taxonomy" id="624315"/>
    <lineage>
        <taxon>Bacteria</taxon>
        <taxon>Bacillati</taxon>
        <taxon>Actinomycetota</taxon>
        <taxon>Actinomycetes</taxon>
        <taxon>Micromonosporales</taxon>
        <taxon>Micromonosporaceae</taxon>
    </lineage>
</organism>
<evidence type="ECO:0000259" key="3">
    <source>
        <dbReference type="Pfam" id="PF13556"/>
    </source>
</evidence>
<dbReference type="Pfam" id="PF07905">
    <property type="entry name" value="PucR"/>
    <property type="match status" value="1"/>
</dbReference>
<dbReference type="Proteomes" id="UP000503011">
    <property type="component" value="Chromosome"/>
</dbReference>
<evidence type="ECO:0000313" key="5">
    <source>
        <dbReference type="EMBL" id="BCB92064.1"/>
    </source>
</evidence>
<reference evidence="5 6" key="1">
    <citation type="submission" date="2020-03" db="EMBL/GenBank/DDBJ databases">
        <title>Whole genome shotgun sequence of Phytohabitans suffuscus NBRC 105367.</title>
        <authorList>
            <person name="Komaki H."/>
            <person name="Tamura T."/>
        </authorList>
    </citation>
    <scope>NUCLEOTIDE SEQUENCE [LARGE SCALE GENOMIC DNA]</scope>
    <source>
        <strain evidence="5 6">NBRC 105367</strain>
    </source>
</reference>
<name>A0A6F8Z160_9ACTN</name>
<dbReference type="EMBL" id="AP022871">
    <property type="protein sequence ID" value="BCB92064.1"/>
    <property type="molecule type" value="Genomic_DNA"/>
</dbReference>
<dbReference type="Pfam" id="PF17853">
    <property type="entry name" value="GGDEF_2"/>
    <property type="match status" value="1"/>
</dbReference>
<protein>
    <submittedName>
        <fullName evidence="5">PucR family transcriptional regulator</fullName>
    </submittedName>
</protein>
<dbReference type="InterPro" id="IPR051448">
    <property type="entry name" value="CdaR-like_regulators"/>
</dbReference>
<dbReference type="PANTHER" id="PTHR33744">
    <property type="entry name" value="CARBOHYDRATE DIACID REGULATOR"/>
    <property type="match status" value="1"/>
</dbReference>
<dbReference type="InterPro" id="IPR042070">
    <property type="entry name" value="PucR_C-HTH_sf"/>
</dbReference>
<feature type="domain" description="PucR C-terminal helix-turn-helix" evidence="3">
    <location>
        <begin position="444"/>
        <end position="502"/>
    </location>
</feature>
<dbReference type="RefSeq" id="WP_173165789.1">
    <property type="nucleotide sequence ID" value="NZ_AP022871.1"/>
</dbReference>
<evidence type="ECO:0000313" key="6">
    <source>
        <dbReference type="Proteomes" id="UP000503011"/>
    </source>
</evidence>